<gene>
    <name evidence="1" type="ORF">LEP1GSC083_5341</name>
</gene>
<accession>M6KS89</accession>
<evidence type="ECO:0000313" key="1">
    <source>
        <dbReference type="EMBL" id="EMN30662.1"/>
    </source>
</evidence>
<organism evidence="1 2">
    <name type="scientific">Leptospira interrogans serovar Pyrogenes str. L0374</name>
    <dbReference type="NCBI Taxonomy" id="1049928"/>
    <lineage>
        <taxon>Bacteria</taxon>
        <taxon>Pseudomonadati</taxon>
        <taxon>Spirochaetota</taxon>
        <taxon>Spirochaetia</taxon>
        <taxon>Leptospirales</taxon>
        <taxon>Leptospiraceae</taxon>
        <taxon>Leptospira</taxon>
    </lineage>
</organism>
<evidence type="ECO:0000313" key="2">
    <source>
        <dbReference type="Proteomes" id="UP000012137"/>
    </source>
</evidence>
<proteinExistence type="predicted"/>
<dbReference type="EMBL" id="AHMZ02000071">
    <property type="protein sequence ID" value="EMN30662.1"/>
    <property type="molecule type" value="Genomic_DNA"/>
</dbReference>
<dbReference type="Proteomes" id="UP000012137">
    <property type="component" value="Unassembled WGS sequence"/>
</dbReference>
<name>M6KS89_LEPIR</name>
<sequence length="37" mass="4062">MGQMNKKKKGRGASLGRGLERSKLQESFYSNALFGSV</sequence>
<protein>
    <submittedName>
        <fullName evidence="1">Uncharacterized protein</fullName>
    </submittedName>
</protein>
<dbReference type="AlphaFoldDB" id="M6KS89"/>
<comment type="caution">
    <text evidence="1">The sequence shown here is derived from an EMBL/GenBank/DDBJ whole genome shotgun (WGS) entry which is preliminary data.</text>
</comment>
<reference evidence="1 2" key="1">
    <citation type="submission" date="2013-01" db="EMBL/GenBank/DDBJ databases">
        <authorList>
            <person name="Harkins D.M."/>
            <person name="Durkin A.S."/>
            <person name="Brinkac L.M."/>
            <person name="Haft D.H."/>
            <person name="Selengut J.D."/>
            <person name="Sanka R."/>
            <person name="DePew J."/>
            <person name="Purushe J."/>
            <person name="Peacock S.J."/>
            <person name="Thaipadungpanit J."/>
            <person name="Wuthiekanun V.W."/>
            <person name="Day N.P."/>
            <person name="Vinetz J.M."/>
            <person name="Sutton G.G."/>
            <person name="Nierman W.C."/>
            <person name="Fouts D.E."/>
        </authorList>
    </citation>
    <scope>NUCLEOTIDE SEQUENCE [LARGE SCALE GENOMIC DNA]</scope>
    <source>
        <strain evidence="1 2">L0374</strain>
    </source>
</reference>